<gene>
    <name evidence="1" type="ORF">vBEcoMECOO78_27</name>
</gene>
<keyword evidence="2" id="KW-1185">Reference proteome</keyword>
<protein>
    <recommendedName>
        <fullName evidence="3">HNH endonuclease</fullName>
    </recommendedName>
</protein>
<organism evidence="1 2">
    <name type="scientific">Escherichia phage vB_EcoM_ECOO78</name>
    <dbReference type="NCBI Taxonomy" id="1970797"/>
    <lineage>
        <taxon>Viruses</taxon>
        <taxon>Duplodnaviria</taxon>
        <taxon>Heunggongvirae</taxon>
        <taxon>Uroviricota</taxon>
        <taxon>Caudoviricetes</taxon>
        <taxon>Iiscvirinae</taxon>
        <taxon>Jilinvirus</taxon>
        <taxon>Jilinvirus ECOO78</taxon>
    </lineage>
</organism>
<sequence length="141" mass="16537">MESKKCFKCGEVKSLSDFYKHKGMADGHLNKCKDCTRSDAKSHRLENIDQIRAYDRKRGNRQDQSYVKNYRQQYPNKYRAHTMVNNHLRYGNITKKPCEICGSEQSVAHHDDYLKPLDVRWLCQAHHKQWHAANGEGKNAV</sequence>
<dbReference type="OrthoDB" id="18433at10239"/>
<dbReference type="EMBL" id="KY705409">
    <property type="protein sequence ID" value="ARM70432.1"/>
    <property type="molecule type" value="Genomic_DNA"/>
</dbReference>
<dbReference type="Proteomes" id="UP000221777">
    <property type="component" value="Segment"/>
</dbReference>
<evidence type="ECO:0000313" key="2">
    <source>
        <dbReference type="Proteomes" id="UP000221777"/>
    </source>
</evidence>
<reference evidence="2" key="1">
    <citation type="submission" date="2017-03" db="EMBL/GenBank/DDBJ databases">
        <authorList>
            <person name="Guo Z."/>
            <person name="Lei L."/>
            <person name="Yang J."/>
        </authorList>
    </citation>
    <scope>NUCLEOTIDE SEQUENCE [LARGE SCALE GENOMIC DNA]</scope>
</reference>
<proteinExistence type="predicted"/>
<name>A0A1W6JT39_9CAUD</name>
<accession>A0A1W6JT39</accession>
<evidence type="ECO:0000313" key="1">
    <source>
        <dbReference type="EMBL" id="ARM70432.1"/>
    </source>
</evidence>
<evidence type="ECO:0008006" key="3">
    <source>
        <dbReference type="Google" id="ProtNLM"/>
    </source>
</evidence>